<evidence type="ECO:0000256" key="1">
    <source>
        <dbReference type="ARBA" id="ARBA00002494"/>
    </source>
</evidence>
<dbReference type="RefSeq" id="WP_344683005.1">
    <property type="nucleotide sequence ID" value="NZ_BAAAVT010000002.1"/>
</dbReference>
<dbReference type="InterPro" id="IPR006311">
    <property type="entry name" value="TAT_signal"/>
</dbReference>
<keyword evidence="10" id="KW-0732">Signal</keyword>
<dbReference type="InterPro" id="IPR036922">
    <property type="entry name" value="Rieske_2Fe-2S_sf"/>
</dbReference>
<evidence type="ECO:0000256" key="4">
    <source>
        <dbReference type="ARBA" id="ARBA00022723"/>
    </source>
</evidence>
<accession>A0ABP6LQ71</accession>
<evidence type="ECO:0000256" key="9">
    <source>
        <dbReference type="ARBA" id="ARBA00034078"/>
    </source>
</evidence>
<evidence type="ECO:0000256" key="2">
    <source>
        <dbReference type="ARBA" id="ARBA00015816"/>
    </source>
</evidence>
<evidence type="ECO:0000259" key="11">
    <source>
        <dbReference type="PROSITE" id="PS51296"/>
    </source>
</evidence>
<dbReference type="PROSITE" id="PS51296">
    <property type="entry name" value="RIESKE"/>
    <property type="match status" value="1"/>
</dbReference>
<keyword evidence="6" id="KW-0411">Iron-sulfur</keyword>
<keyword evidence="5" id="KW-0408">Iron</keyword>
<reference evidence="13" key="1">
    <citation type="journal article" date="2019" name="Int. J. Syst. Evol. Microbiol.">
        <title>The Global Catalogue of Microorganisms (GCM) 10K type strain sequencing project: providing services to taxonomists for standard genome sequencing and annotation.</title>
        <authorList>
            <consortium name="The Broad Institute Genomics Platform"/>
            <consortium name="The Broad Institute Genome Sequencing Center for Infectious Disease"/>
            <person name="Wu L."/>
            <person name="Ma J."/>
        </authorList>
    </citation>
    <scope>NUCLEOTIDE SEQUENCE [LARGE SCALE GENOMIC DNA]</scope>
    <source>
        <strain evidence="13">JCM 14309</strain>
    </source>
</reference>
<proteinExistence type="predicted"/>
<dbReference type="SUPFAM" id="SSF50022">
    <property type="entry name" value="ISP domain"/>
    <property type="match status" value="1"/>
</dbReference>
<name>A0ABP6LQ71_9MICC</name>
<evidence type="ECO:0000256" key="10">
    <source>
        <dbReference type="SAM" id="SignalP"/>
    </source>
</evidence>
<evidence type="ECO:0000256" key="8">
    <source>
        <dbReference type="ARBA" id="ARBA00029586"/>
    </source>
</evidence>
<comment type="caution">
    <text evidence="12">The sequence shown here is derived from an EMBL/GenBank/DDBJ whole genome shotgun (WGS) entry which is preliminary data.</text>
</comment>
<comment type="function">
    <text evidence="1">Iron-sulfur subunit of the cytochrome bc1 complex, an essential component of the respiratory electron transport chain required for ATP synthesis. The bc1 complex catalyzes the oxidation of menaquinol and the reduction of cytochrome c in the respiratory chain. The bc1 complex operates through a Q-cycle mechanism that couples electron transfer to generation of the proton gradient that drives ATP synthesis.</text>
</comment>
<keyword evidence="7" id="KW-1015">Disulfide bond</keyword>
<dbReference type="EMBL" id="BAAAVT010000002">
    <property type="protein sequence ID" value="GAA3053284.1"/>
    <property type="molecule type" value="Genomic_DNA"/>
</dbReference>
<dbReference type="Pfam" id="PF00355">
    <property type="entry name" value="Rieske"/>
    <property type="match status" value="1"/>
</dbReference>
<dbReference type="Proteomes" id="UP001500236">
    <property type="component" value="Unassembled WGS sequence"/>
</dbReference>
<dbReference type="InterPro" id="IPR014349">
    <property type="entry name" value="Rieske_Fe-S_prot"/>
</dbReference>
<feature type="domain" description="Rieske" evidence="11">
    <location>
        <begin position="51"/>
        <end position="145"/>
    </location>
</feature>
<gene>
    <name evidence="12" type="ORF">GCM10010529_04130</name>
</gene>
<evidence type="ECO:0000256" key="3">
    <source>
        <dbReference type="ARBA" id="ARBA00022714"/>
    </source>
</evidence>
<keyword evidence="13" id="KW-1185">Reference proteome</keyword>
<dbReference type="InterPro" id="IPR005805">
    <property type="entry name" value="Rieske_Fe-S_prot_C"/>
</dbReference>
<dbReference type="PANTHER" id="PTHR10134">
    <property type="entry name" value="CYTOCHROME B-C1 COMPLEX SUBUNIT RIESKE, MITOCHONDRIAL"/>
    <property type="match status" value="1"/>
</dbReference>
<organism evidence="12 13">
    <name type="scientific">Nesterenkonia aethiopica</name>
    <dbReference type="NCBI Taxonomy" id="269144"/>
    <lineage>
        <taxon>Bacteria</taxon>
        <taxon>Bacillati</taxon>
        <taxon>Actinomycetota</taxon>
        <taxon>Actinomycetes</taxon>
        <taxon>Micrococcales</taxon>
        <taxon>Micrococcaceae</taxon>
        <taxon>Nesterenkonia</taxon>
    </lineage>
</organism>
<evidence type="ECO:0000256" key="5">
    <source>
        <dbReference type="ARBA" id="ARBA00023004"/>
    </source>
</evidence>
<dbReference type="InterPro" id="IPR017941">
    <property type="entry name" value="Rieske_2Fe-2S"/>
</dbReference>
<feature type="chain" id="PRO_5045981596" description="Cytochrome bc1 complex Rieske iron-sulfur subunit" evidence="10">
    <location>
        <begin position="29"/>
        <end position="147"/>
    </location>
</feature>
<protein>
    <recommendedName>
        <fullName evidence="2">Cytochrome bc1 complex Rieske iron-sulfur subunit</fullName>
    </recommendedName>
    <alternativeName>
        <fullName evidence="8">Cytochrome bc1 reductase complex subunit QcrA</fullName>
    </alternativeName>
</protein>
<dbReference type="Gene3D" id="2.102.10.10">
    <property type="entry name" value="Rieske [2Fe-2S] iron-sulphur domain"/>
    <property type="match status" value="1"/>
</dbReference>
<sequence length="147" mass="15112">MNELCCARRAFLRTTAAGAAGVAGLSLAACGNTSDDGAEPGAEATHAGESWETVLAAEELPVGTSVAASAGEHELLLHRAGEDEVHAFTSVCTHQGCTVEPEDEQFSCPCHGSVFAVDSGEPTSGPADRPLTRFEAEISDGEVRVLV</sequence>
<evidence type="ECO:0000256" key="7">
    <source>
        <dbReference type="ARBA" id="ARBA00023157"/>
    </source>
</evidence>
<dbReference type="PROSITE" id="PS51318">
    <property type="entry name" value="TAT"/>
    <property type="match status" value="1"/>
</dbReference>
<feature type="signal peptide" evidence="10">
    <location>
        <begin position="1"/>
        <end position="28"/>
    </location>
</feature>
<evidence type="ECO:0000256" key="6">
    <source>
        <dbReference type="ARBA" id="ARBA00023014"/>
    </source>
</evidence>
<evidence type="ECO:0000313" key="13">
    <source>
        <dbReference type="Proteomes" id="UP001500236"/>
    </source>
</evidence>
<evidence type="ECO:0000313" key="12">
    <source>
        <dbReference type="EMBL" id="GAA3053284.1"/>
    </source>
</evidence>
<keyword evidence="4" id="KW-0479">Metal-binding</keyword>
<dbReference type="PRINTS" id="PR00162">
    <property type="entry name" value="RIESKE"/>
</dbReference>
<keyword evidence="3" id="KW-0001">2Fe-2S</keyword>
<dbReference type="CDD" id="cd03467">
    <property type="entry name" value="Rieske"/>
    <property type="match status" value="1"/>
</dbReference>
<comment type="cofactor">
    <cofactor evidence="9">
        <name>[2Fe-2S] cluster</name>
        <dbReference type="ChEBI" id="CHEBI:190135"/>
    </cofactor>
</comment>